<evidence type="ECO:0000256" key="4">
    <source>
        <dbReference type="SAM" id="MobiDB-lite"/>
    </source>
</evidence>
<dbReference type="GO" id="GO:0005975">
    <property type="term" value="P:carbohydrate metabolic process"/>
    <property type="evidence" value="ECO:0007669"/>
    <property type="project" value="InterPro"/>
</dbReference>
<reference evidence="6" key="1">
    <citation type="journal article" date="2018" name="DNA Res.">
        <title>Multiple hybrid de novo genome assembly of finger millet, an orphan allotetraploid crop.</title>
        <authorList>
            <person name="Hatakeyama M."/>
            <person name="Aluri S."/>
            <person name="Balachadran M.T."/>
            <person name="Sivarajan S.R."/>
            <person name="Patrignani A."/>
            <person name="Gruter S."/>
            <person name="Poveda L."/>
            <person name="Shimizu-Inatsugi R."/>
            <person name="Baeten J."/>
            <person name="Francoijs K.J."/>
            <person name="Nataraja K.N."/>
            <person name="Reddy Y.A.N."/>
            <person name="Phadnis S."/>
            <person name="Ravikumar R.L."/>
            <person name="Schlapbach R."/>
            <person name="Sreeman S.M."/>
            <person name="Shimizu K.K."/>
        </authorList>
    </citation>
    <scope>NUCLEOTIDE SEQUENCE</scope>
</reference>
<keyword evidence="1" id="KW-0378">Hydrolase</keyword>
<dbReference type="PRINTS" id="PR00737">
    <property type="entry name" value="GLHYDRLASE16"/>
</dbReference>
<feature type="compositionally biased region" description="Low complexity" evidence="4">
    <location>
        <begin position="228"/>
        <end position="242"/>
    </location>
</feature>
<evidence type="ECO:0000313" key="6">
    <source>
        <dbReference type="EMBL" id="GJN30092.1"/>
    </source>
</evidence>
<comment type="caution">
    <text evidence="6">The sequence shown here is derived from an EMBL/GenBank/DDBJ whole genome shotgun (WGS) entry which is preliminary data.</text>
</comment>
<sequence length="286" mass="31771">MSSESESDNGDAAPQPLCHEDIDVDYCPDACQRYSDPDADDEIHIRVIFDYRGGARWRSRHRFRPGGAVEGKIRAPAGDTSGLNYNLYLSSLEGSADQDEIDIEFLGHDKRAVQTNYHVDGAGGREQVHQLRFDSADDFHHYAIAWDGEAIEWRVDGEVIRREERREGEPWPTKPMYLYASVWDASHVDEGRWTGKYEGRDAPYVCSYRGVRVPMALSVAQDEEQQECQDANAAGDAPDAGDVLVEGDEIQDAEAGDALVEEEESQQDADAADDPDTDTVAAAVED</sequence>
<evidence type="ECO:0000256" key="2">
    <source>
        <dbReference type="ARBA" id="ARBA00023295"/>
    </source>
</evidence>
<feature type="domain" description="GH16" evidence="5">
    <location>
        <begin position="8"/>
        <end position="213"/>
    </location>
</feature>
<dbReference type="AlphaFoldDB" id="A0AAV5F4Q8"/>
<dbReference type="InterPro" id="IPR008264">
    <property type="entry name" value="Beta_glucanase"/>
</dbReference>
<dbReference type="SUPFAM" id="SSF49899">
    <property type="entry name" value="Concanavalin A-like lectins/glucanases"/>
    <property type="match status" value="1"/>
</dbReference>
<evidence type="ECO:0000256" key="1">
    <source>
        <dbReference type="ARBA" id="ARBA00022801"/>
    </source>
</evidence>
<keyword evidence="2" id="KW-0326">Glycosidase</keyword>
<dbReference type="PROSITE" id="PS51762">
    <property type="entry name" value="GH16_2"/>
    <property type="match status" value="1"/>
</dbReference>
<protein>
    <recommendedName>
        <fullName evidence="5">GH16 domain-containing protein</fullName>
    </recommendedName>
</protein>
<keyword evidence="7" id="KW-1185">Reference proteome</keyword>
<reference evidence="6" key="2">
    <citation type="submission" date="2021-12" db="EMBL/GenBank/DDBJ databases">
        <title>Resequencing data analysis of finger millet.</title>
        <authorList>
            <person name="Hatakeyama M."/>
            <person name="Aluri S."/>
            <person name="Balachadran M.T."/>
            <person name="Sivarajan S.R."/>
            <person name="Poveda L."/>
            <person name="Shimizu-Inatsugi R."/>
            <person name="Schlapbach R."/>
            <person name="Sreeman S.M."/>
            <person name="Shimizu K.K."/>
        </authorList>
    </citation>
    <scope>NUCLEOTIDE SEQUENCE</scope>
</reference>
<evidence type="ECO:0000256" key="3">
    <source>
        <dbReference type="PIRSR" id="PIRSR608264-1"/>
    </source>
</evidence>
<feature type="region of interest" description="Disordered" evidence="4">
    <location>
        <begin position="221"/>
        <end position="286"/>
    </location>
</feature>
<dbReference type="Proteomes" id="UP001054889">
    <property type="component" value="Unassembled WGS sequence"/>
</dbReference>
<dbReference type="Gene3D" id="2.60.120.200">
    <property type="match status" value="1"/>
</dbReference>
<gene>
    <name evidence="6" type="primary">gb18371</name>
    <name evidence="6" type="ORF">PR202_gb18371</name>
</gene>
<accession>A0AAV5F4Q8</accession>
<dbReference type="EMBL" id="BQKI01000082">
    <property type="protein sequence ID" value="GJN30092.1"/>
    <property type="molecule type" value="Genomic_DNA"/>
</dbReference>
<organism evidence="6 7">
    <name type="scientific">Eleusine coracana subsp. coracana</name>
    <dbReference type="NCBI Taxonomy" id="191504"/>
    <lineage>
        <taxon>Eukaryota</taxon>
        <taxon>Viridiplantae</taxon>
        <taxon>Streptophyta</taxon>
        <taxon>Embryophyta</taxon>
        <taxon>Tracheophyta</taxon>
        <taxon>Spermatophyta</taxon>
        <taxon>Magnoliopsida</taxon>
        <taxon>Liliopsida</taxon>
        <taxon>Poales</taxon>
        <taxon>Poaceae</taxon>
        <taxon>PACMAD clade</taxon>
        <taxon>Chloridoideae</taxon>
        <taxon>Cynodonteae</taxon>
        <taxon>Eleusininae</taxon>
        <taxon>Eleusine</taxon>
    </lineage>
</organism>
<dbReference type="PANTHER" id="PTHR31062">
    <property type="entry name" value="XYLOGLUCAN ENDOTRANSGLUCOSYLASE/HYDROLASE PROTEIN 8-RELATED"/>
    <property type="match status" value="1"/>
</dbReference>
<evidence type="ECO:0000259" key="5">
    <source>
        <dbReference type="PROSITE" id="PS51762"/>
    </source>
</evidence>
<dbReference type="InterPro" id="IPR044791">
    <property type="entry name" value="Beta-glucanase/XTH"/>
</dbReference>
<evidence type="ECO:0000313" key="7">
    <source>
        <dbReference type="Proteomes" id="UP001054889"/>
    </source>
</evidence>
<dbReference type="InterPro" id="IPR013320">
    <property type="entry name" value="ConA-like_dom_sf"/>
</dbReference>
<feature type="compositionally biased region" description="Acidic residues" evidence="4">
    <location>
        <begin position="245"/>
        <end position="277"/>
    </location>
</feature>
<dbReference type="GO" id="GO:0004553">
    <property type="term" value="F:hydrolase activity, hydrolyzing O-glycosyl compounds"/>
    <property type="evidence" value="ECO:0007669"/>
    <property type="project" value="InterPro"/>
</dbReference>
<name>A0AAV5F4Q8_ELECO</name>
<feature type="active site" description="Proton donor" evidence="3">
    <location>
        <position position="104"/>
    </location>
</feature>
<proteinExistence type="predicted"/>
<dbReference type="InterPro" id="IPR000757">
    <property type="entry name" value="Beta-glucanase-like"/>
</dbReference>
<dbReference type="Pfam" id="PF00722">
    <property type="entry name" value="Glyco_hydro_16"/>
    <property type="match status" value="1"/>
</dbReference>
<feature type="active site" description="Nucleophile" evidence="3">
    <location>
        <position position="100"/>
    </location>
</feature>